<feature type="domain" description="DHHA1" evidence="2">
    <location>
        <begin position="238"/>
        <end position="316"/>
    </location>
</feature>
<evidence type="ECO:0000313" key="3">
    <source>
        <dbReference type="EMBL" id="GAA0735003.1"/>
    </source>
</evidence>
<name>A0ABP3UI18_9CLOT</name>
<keyword evidence="4" id="KW-1185">Reference proteome</keyword>
<dbReference type="Proteomes" id="UP001501510">
    <property type="component" value="Unassembled WGS sequence"/>
</dbReference>
<accession>A0ABP3UI18</accession>
<feature type="domain" description="DDH" evidence="1">
    <location>
        <begin position="16"/>
        <end position="157"/>
    </location>
</feature>
<dbReference type="EMBL" id="BAAACG010000006">
    <property type="protein sequence ID" value="GAA0735003.1"/>
    <property type="molecule type" value="Genomic_DNA"/>
</dbReference>
<evidence type="ECO:0000259" key="2">
    <source>
        <dbReference type="Pfam" id="PF02272"/>
    </source>
</evidence>
<organism evidence="3 4">
    <name type="scientific">Clostridium oceanicum</name>
    <dbReference type="NCBI Taxonomy" id="1543"/>
    <lineage>
        <taxon>Bacteria</taxon>
        <taxon>Bacillati</taxon>
        <taxon>Bacillota</taxon>
        <taxon>Clostridia</taxon>
        <taxon>Eubacteriales</taxon>
        <taxon>Clostridiaceae</taxon>
        <taxon>Clostridium</taxon>
    </lineage>
</organism>
<dbReference type="InterPro" id="IPR001667">
    <property type="entry name" value="DDH_dom"/>
</dbReference>
<sequence length="320" mass="35999">MIINDILNKIMESNNINITFHTSPDGDSLGSALALYQGIKNLGKKVDILSKEDMPKTFKFLPFSNKIDGKNYKVKEDVDCVIVLDCGNVERINAELDLENRNYFLMNIDHHMSNEFYGDLNYVNTDAAAVSESVYEILKTLKVTIDKDIAKCLYTSIITDTGSFRYPSTTENTHKVAGNLINTGVDFSSIHREIYENKDFTRLKLYGKVFEEMKLVDEKICVMKITYSMLKEIGLEEAKDTSDVISMGMQVGSVEASVLLKEAEEGIKISLRSKKFVDVRKVAEKFSGGGHVRASGAYVKGKTLHEVEKMIIESIKEELI</sequence>
<dbReference type="InterPro" id="IPR003156">
    <property type="entry name" value="DHHA1_dom"/>
</dbReference>
<dbReference type="PANTHER" id="PTHR47618:SF1">
    <property type="entry name" value="BIFUNCTIONAL OLIGORIBONUCLEASE AND PAP PHOSPHATASE NRNA"/>
    <property type="match status" value="1"/>
</dbReference>
<dbReference type="Pfam" id="PF02272">
    <property type="entry name" value="DHHA1"/>
    <property type="match status" value="1"/>
</dbReference>
<dbReference type="PANTHER" id="PTHR47618">
    <property type="entry name" value="BIFUNCTIONAL OLIGORIBONUCLEASE AND PAP PHOSPHATASE NRNA"/>
    <property type="match status" value="1"/>
</dbReference>
<proteinExistence type="predicted"/>
<gene>
    <name evidence="3" type="ORF">GCM10008906_07990</name>
</gene>
<evidence type="ECO:0000313" key="4">
    <source>
        <dbReference type="Proteomes" id="UP001501510"/>
    </source>
</evidence>
<dbReference type="RefSeq" id="WP_343759127.1">
    <property type="nucleotide sequence ID" value="NZ_BAAACG010000006.1"/>
</dbReference>
<protein>
    <submittedName>
        <fullName evidence="3">Bifunctional oligoribonuclease/PAP phosphatase NrnA</fullName>
    </submittedName>
</protein>
<dbReference type="Gene3D" id="3.10.310.30">
    <property type="match status" value="1"/>
</dbReference>
<evidence type="ECO:0000259" key="1">
    <source>
        <dbReference type="Pfam" id="PF01368"/>
    </source>
</evidence>
<dbReference type="SUPFAM" id="SSF64182">
    <property type="entry name" value="DHH phosphoesterases"/>
    <property type="match status" value="1"/>
</dbReference>
<dbReference type="Gene3D" id="3.90.1640.10">
    <property type="entry name" value="inorganic pyrophosphatase (n-terminal core)"/>
    <property type="match status" value="1"/>
</dbReference>
<dbReference type="InterPro" id="IPR051319">
    <property type="entry name" value="Oligoribo/pAp-PDE_c-di-AMP_PDE"/>
</dbReference>
<comment type="caution">
    <text evidence="3">The sequence shown here is derived from an EMBL/GenBank/DDBJ whole genome shotgun (WGS) entry which is preliminary data.</text>
</comment>
<reference evidence="4" key="1">
    <citation type="journal article" date="2019" name="Int. J. Syst. Evol. Microbiol.">
        <title>The Global Catalogue of Microorganisms (GCM) 10K type strain sequencing project: providing services to taxonomists for standard genome sequencing and annotation.</title>
        <authorList>
            <consortium name="The Broad Institute Genomics Platform"/>
            <consortium name="The Broad Institute Genome Sequencing Center for Infectious Disease"/>
            <person name="Wu L."/>
            <person name="Ma J."/>
        </authorList>
    </citation>
    <scope>NUCLEOTIDE SEQUENCE [LARGE SCALE GENOMIC DNA]</scope>
    <source>
        <strain evidence="4">JCM 1407</strain>
    </source>
</reference>
<dbReference type="InterPro" id="IPR038763">
    <property type="entry name" value="DHH_sf"/>
</dbReference>
<dbReference type="Pfam" id="PF01368">
    <property type="entry name" value="DHH"/>
    <property type="match status" value="1"/>
</dbReference>